<proteinExistence type="predicted"/>
<reference evidence="1" key="1">
    <citation type="submission" date="2020-06" db="EMBL/GenBank/DDBJ databases">
        <authorList>
            <consortium name="Plant Systems Biology data submission"/>
        </authorList>
    </citation>
    <scope>NUCLEOTIDE SEQUENCE</scope>
    <source>
        <strain evidence="1">D6</strain>
    </source>
</reference>
<gene>
    <name evidence="1" type="ORF">SEMRO_1295_G260250.1</name>
</gene>
<keyword evidence="2" id="KW-1185">Reference proteome</keyword>
<dbReference type="AlphaFoldDB" id="A0A9N8EJA9"/>
<accession>A0A9N8EJA9</accession>
<evidence type="ECO:0008006" key="3">
    <source>
        <dbReference type="Google" id="ProtNLM"/>
    </source>
</evidence>
<comment type="caution">
    <text evidence="1">The sequence shown here is derived from an EMBL/GenBank/DDBJ whole genome shotgun (WGS) entry which is preliminary data.</text>
</comment>
<dbReference type="Proteomes" id="UP001153069">
    <property type="component" value="Unassembled WGS sequence"/>
</dbReference>
<dbReference type="EMBL" id="CAICTM010001293">
    <property type="protein sequence ID" value="CAB9522366.1"/>
    <property type="molecule type" value="Genomic_DNA"/>
</dbReference>
<name>A0A9N8EJA9_9STRA</name>
<sequence length="124" mass="14091">MCRSCKSFQRNPLHVEAAGLKEEWKAFVQQQQSHYKKLGIDALLTFTRTNNSNDVLVGAIAFKLVHEFQPKSSSQGLMEDLSKLKRMWDDGLLTEEEFKQAKSTIWRDYDIGQLEGGLPLQGGC</sequence>
<evidence type="ECO:0000313" key="2">
    <source>
        <dbReference type="Proteomes" id="UP001153069"/>
    </source>
</evidence>
<organism evidence="1 2">
    <name type="scientific">Seminavis robusta</name>
    <dbReference type="NCBI Taxonomy" id="568900"/>
    <lineage>
        <taxon>Eukaryota</taxon>
        <taxon>Sar</taxon>
        <taxon>Stramenopiles</taxon>
        <taxon>Ochrophyta</taxon>
        <taxon>Bacillariophyta</taxon>
        <taxon>Bacillariophyceae</taxon>
        <taxon>Bacillariophycidae</taxon>
        <taxon>Naviculales</taxon>
        <taxon>Naviculaceae</taxon>
        <taxon>Seminavis</taxon>
    </lineage>
</organism>
<evidence type="ECO:0000313" key="1">
    <source>
        <dbReference type="EMBL" id="CAB9522366.1"/>
    </source>
</evidence>
<protein>
    <recommendedName>
        <fullName evidence="3">SHOCT domain-containing protein</fullName>
    </recommendedName>
</protein>